<proteinExistence type="predicted"/>
<feature type="non-terminal residue" evidence="1">
    <location>
        <position position="1"/>
    </location>
</feature>
<evidence type="ECO:0000313" key="1">
    <source>
        <dbReference type="EMBL" id="KAJ6630919.1"/>
    </source>
</evidence>
<evidence type="ECO:0000313" key="2">
    <source>
        <dbReference type="Proteomes" id="UP001151699"/>
    </source>
</evidence>
<dbReference type="EMBL" id="WJQU01002742">
    <property type="protein sequence ID" value="KAJ6630919.1"/>
    <property type="molecule type" value="Genomic_DNA"/>
</dbReference>
<protein>
    <submittedName>
        <fullName evidence="1">Uncharacterized protein</fullName>
    </submittedName>
</protein>
<keyword evidence="2" id="KW-1185">Reference proteome</keyword>
<comment type="caution">
    <text evidence="1">The sequence shown here is derived from an EMBL/GenBank/DDBJ whole genome shotgun (WGS) entry which is preliminary data.</text>
</comment>
<dbReference type="AlphaFoldDB" id="A0A9Q0MJZ2"/>
<gene>
    <name evidence="1" type="ORF">Bhyg_15832</name>
</gene>
<sequence length="178" mass="20192">QFVFFKIEIFKISKMFESDISVNSVSKTTMESSGFVTPRNNGALAGKALFTDRAKVALGNTKNNMRHLQTPSNDIELLEHSTAMLSPTHSDCPKRDVDEEHTDEIVMMQSAHLSSPSGDWYKNLMLDSDTYNLIFIDGPNVDLYPPEPESEPYLDATWDFKADNEYDEYELPEVKLSL</sequence>
<organism evidence="1 2">
    <name type="scientific">Pseudolycoriella hygida</name>
    <dbReference type="NCBI Taxonomy" id="35572"/>
    <lineage>
        <taxon>Eukaryota</taxon>
        <taxon>Metazoa</taxon>
        <taxon>Ecdysozoa</taxon>
        <taxon>Arthropoda</taxon>
        <taxon>Hexapoda</taxon>
        <taxon>Insecta</taxon>
        <taxon>Pterygota</taxon>
        <taxon>Neoptera</taxon>
        <taxon>Endopterygota</taxon>
        <taxon>Diptera</taxon>
        <taxon>Nematocera</taxon>
        <taxon>Sciaroidea</taxon>
        <taxon>Sciaridae</taxon>
        <taxon>Pseudolycoriella</taxon>
    </lineage>
</organism>
<dbReference type="Proteomes" id="UP001151699">
    <property type="component" value="Unassembled WGS sequence"/>
</dbReference>
<reference evidence="1" key="1">
    <citation type="submission" date="2022-07" db="EMBL/GenBank/DDBJ databases">
        <authorList>
            <person name="Trinca V."/>
            <person name="Uliana J.V.C."/>
            <person name="Torres T.T."/>
            <person name="Ward R.J."/>
            <person name="Monesi N."/>
        </authorList>
    </citation>
    <scope>NUCLEOTIDE SEQUENCE</scope>
    <source>
        <strain evidence="1">HSMRA1968</strain>
        <tissue evidence="1">Whole embryos</tissue>
    </source>
</reference>
<accession>A0A9Q0MJZ2</accession>
<name>A0A9Q0MJZ2_9DIPT</name>